<reference evidence="2 3" key="1">
    <citation type="submission" date="2020-04" db="EMBL/GenBank/DDBJ databases">
        <title>Genome sequencing of novel species.</title>
        <authorList>
            <person name="Heo J."/>
            <person name="Kim S.-J."/>
            <person name="Kim J.-S."/>
            <person name="Hong S.-B."/>
            <person name="Kwon S.-W."/>
        </authorList>
    </citation>
    <scope>NUCLEOTIDE SEQUENCE [LARGE SCALE GENOMIC DNA]</scope>
    <source>
        <strain evidence="2 3">CJU-R4</strain>
    </source>
</reference>
<feature type="region of interest" description="Disordered" evidence="1">
    <location>
        <begin position="59"/>
        <end position="84"/>
    </location>
</feature>
<dbReference type="KEGG" id="srho:HH216_13655"/>
<dbReference type="EMBL" id="CP051677">
    <property type="protein sequence ID" value="QJD79342.1"/>
    <property type="molecule type" value="Genomic_DNA"/>
</dbReference>
<keyword evidence="3" id="KW-1185">Reference proteome</keyword>
<dbReference type="Proteomes" id="UP000501128">
    <property type="component" value="Chromosome"/>
</dbReference>
<evidence type="ECO:0000256" key="1">
    <source>
        <dbReference type="SAM" id="MobiDB-lite"/>
    </source>
</evidence>
<proteinExistence type="predicted"/>
<protein>
    <submittedName>
        <fullName evidence="2">Uncharacterized protein</fullName>
    </submittedName>
</protein>
<evidence type="ECO:0000313" key="2">
    <source>
        <dbReference type="EMBL" id="QJD79342.1"/>
    </source>
</evidence>
<dbReference type="RefSeq" id="WP_169551308.1">
    <property type="nucleotide sequence ID" value="NZ_CP051677.1"/>
</dbReference>
<sequence>MSQWVIEIDTPEDEAQLMQILPRYNSRLVEKIRKTESEPVAIRKEKLRSILEKLQASGVAEKFGDPSEWQRETRQDQPLHGRGE</sequence>
<organism evidence="2 3">
    <name type="scientific">Spirosoma rhododendri</name>
    <dbReference type="NCBI Taxonomy" id="2728024"/>
    <lineage>
        <taxon>Bacteria</taxon>
        <taxon>Pseudomonadati</taxon>
        <taxon>Bacteroidota</taxon>
        <taxon>Cytophagia</taxon>
        <taxon>Cytophagales</taxon>
        <taxon>Cytophagaceae</taxon>
        <taxon>Spirosoma</taxon>
    </lineage>
</organism>
<accession>A0A7L5DP49</accession>
<gene>
    <name evidence="2" type="ORF">HH216_13655</name>
</gene>
<evidence type="ECO:0000313" key="3">
    <source>
        <dbReference type="Proteomes" id="UP000501128"/>
    </source>
</evidence>
<dbReference type="AlphaFoldDB" id="A0A7L5DP49"/>
<feature type="compositionally biased region" description="Basic and acidic residues" evidence="1">
    <location>
        <begin position="62"/>
        <end position="84"/>
    </location>
</feature>
<name>A0A7L5DP49_9BACT</name>